<sequence length="199" mass="22106">MKQSIYLVIISIIISSCSINKQIDQAKAFEKCKYSIISADSLYVANVDVSQALKSKNFDVIKSPRILLGILRKNVPFEGKVNLQIKNPSSAVAAIRQFEYKLLIKDQELASGFINQTIQVEPGGGETVVPIKINANIYNFISNRETQDAILDFLSNDGTSAKKSILTIKIRPTLGLGNKEIKYPGYITINKEITRNILL</sequence>
<evidence type="ECO:0008006" key="3">
    <source>
        <dbReference type="Google" id="ProtNLM"/>
    </source>
</evidence>
<dbReference type="Gene3D" id="2.60.40.1820">
    <property type="match status" value="1"/>
</dbReference>
<dbReference type="Proteomes" id="UP000014174">
    <property type="component" value="Unassembled WGS sequence"/>
</dbReference>
<dbReference type="OrthoDB" id="704817at2"/>
<dbReference type="STRING" id="1150600.ADIARSV_0208"/>
<organism evidence="1 2">
    <name type="scientific">Arcticibacter svalbardensis MN12-7</name>
    <dbReference type="NCBI Taxonomy" id="1150600"/>
    <lineage>
        <taxon>Bacteria</taxon>
        <taxon>Pseudomonadati</taxon>
        <taxon>Bacteroidota</taxon>
        <taxon>Sphingobacteriia</taxon>
        <taxon>Sphingobacteriales</taxon>
        <taxon>Sphingobacteriaceae</taxon>
        <taxon>Arcticibacter</taxon>
    </lineage>
</organism>
<evidence type="ECO:0000313" key="1">
    <source>
        <dbReference type="EMBL" id="EOR96577.1"/>
    </source>
</evidence>
<proteinExistence type="predicted"/>
<dbReference type="RefSeq" id="WP_016193462.1">
    <property type="nucleotide sequence ID" value="NZ_AQPN01000008.1"/>
</dbReference>
<dbReference type="AlphaFoldDB" id="R9GXP0"/>
<name>R9GXP0_9SPHI</name>
<comment type="caution">
    <text evidence="1">The sequence shown here is derived from an EMBL/GenBank/DDBJ whole genome shotgun (WGS) entry which is preliminary data.</text>
</comment>
<dbReference type="SUPFAM" id="SSF117070">
    <property type="entry name" value="LEA14-like"/>
    <property type="match status" value="1"/>
</dbReference>
<dbReference type="eggNOG" id="ENOG502ZA5H">
    <property type="taxonomic scope" value="Bacteria"/>
</dbReference>
<protein>
    <recommendedName>
        <fullName evidence="3">Late embryogenesis abundant protein LEA-2 subgroup domain-containing protein</fullName>
    </recommendedName>
</protein>
<keyword evidence="2" id="KW-1185">Reference proteome</keyword>
<dbReference type="PROSITE" id="PS51257">
    <property type="entry name" value="PROKAR_LIPOPROTEIN"/>
    <property type="match status" value="1"/>
</dbReference>
<evidence type="ECO:0000313" key="2">
    <source>
        <dbReference type="Proteomes" id="UP000014174"/>
    </source>
</evidence>
<accession>R9GXP0</accession>
<dbReference type="EMBL" id="AQPN01000008">
    <property type="protein sequence ID" value="EOR96577.1"/>
    <property type="molecule type" value="Genomic_DNA"/>
</dbReference>
<reference evidence="1 2" key="1">
    <citation type="journal article" date="2013" name="Genome Announc.">
        <title>Draft Genome Sequence of Arcticibacter svalbardensis Strain MN12-7T, a Member of the Family Sphingobacteriaceae Isolated from an Arctic Soil Sample.</title>
        <authorList>
            <person name="Shivaji S."/>
            <person name="Ara S."/>
            <person name="Prasad S."/>
            <person name="Manasa B.P."/>
            <person name="Begum Z."/>
            <person name="Singh A."/>
            <person name="Kumar Pinnaka A."/>
        </authorList>
    </citation>
    <scope>NUCLEOTIDE SEQUENCE [LARGE SCALE GENOMIC DNA]</scope>
    <source>
        <strain evidence="1 2">MN12-7</strain>
    </source>
</reference>
<gene>
    <name evidence="1" type="ORF">ADIARSV_0208</name>
</gene>